<reference evidence="3 4" key="1">
    <citation type="submission" date="2019-12" db="EMBL/GenBank/DDBJ databases">
        <title>Snethiella sp. nov. sp. isolated from sea sand.</title>
        <authorList>
            <person name="Kim J."/>
            <person name="Jeong S.E."/>
            <person name="Jung H.S."/>
            <person name="Jeon C.O."/>
        </authorList>
    </citation>
    <scope>NUCLEOTIDE SEQUENCE [LARGE SCALE GENOMIC DNA]</scope>
    <source>
        <strain evidence="3 4">DP05</strain>
    </source>
</reference>
<organism evidence="3 4">
    <name type="scientific">Sneathiella litorea</name>
    <dbReference type="NCBI Taxonomy" id="2606216"/>
    <lineage>
        <taxon>Bacteria</taxon>
        <taxon>Pseudomonadati</taxon>
        <taxon>Pseudomonadota</taxon>
        <taxon>Alphaproteobacteria</taxon>
        <taxon>Sneathiellales</taxon>
        <taxon>Sneathiellaceae</taxon>
        <taxon>Sneathiella</taxon>
    </lineage>
</organism>
<evidence type="ECO:0000259" key="2">
    <source>
        <dbReference type="Pfam" id="PF00487"/>
    </source>
</evidence>
<feature type="transmembrane region" description="Helical" evidence="1">
    <location>
        <begin position="231"/>
        <end position="251"/>
    </location>
</feature>
<evidence type="ECO:0000313" key="3">
    <source>
        <dbReference type="EMBL" id="MZR30082.1"/>
    </source>
</evidence>
<dbReference type="CDD" id="cd03507">
    <property type="entry name" value="Delta12-FADS-like"/>
    <property type="match status" value="1"/>
</dbReference>
<sequence length="359" mass="41128">MFRSSESERAATLSSDKTHANILPPREYDKHWAKVARTYAKPDTKRSVLQLLNTIVPLIALWATMIVLVDDIYWLALLLSIPAAAFTVRLFIIQHDCGHHAFFRSPRLNDLVGRLIGVITLTPHEYWRRSHNTHHATCGNLEKRGIGDISVLTVAEYQALSGWQRFLYRVYRTPAVMFGIGPMYLFVVKYRLPLDLVRQRPGLLVGIMGTNLGIAAIILALGFNFGFLDILLVQLPIILLSSTAGVWLFYVQHQFEETYWRHKKNWNIHEASVMASSYYDLPQPLRWFSGNIGIHHIHHLSCRIPNYHLGECLAEIPALKSLNRISLRESFACLRLALWDENTQRLVSFKCVRKLSTSS</sequence>
<proteinExistence type="predicted"/>
<keyword evidence="1" id="KW-0812">Transmembrane</keyword>
<dbReference type="InterPro" id="IPR005804">
    <property type="entry name" value="FA_desaturase_dom"/>
</dbReference>
<dbReference type="PANTHER" id="PTHR19353">
    <property type="entry name" value="FATTY ACID DESATURASE 2"/>
    <property type="match status" value="1"/>
</dbReference>
<evidence type="ECO:0000313" key="4">
    <source>
        <dbReference type="Proteomes" id="UP000476030"/>
    </source>
</evidence>
<gene>
    <name evidence="3" type="ORF">GQE98_05465</name>
</gene>
<feature type="transmembrane region" description="Helical" evidence="1">
    <location>
        <begin position="47"/>
        <end position="66"/>
    </location>
</feature>
<name>A0A6L8W6H2_9PROT</name>
<dbReference type="AlphaFoldDB" id="A0A6L8W6H2"/>
<feature type="transmembrane region" description="Helical" evidence="1">
    <location>
        <begin position="170"/>
        <end position="190"/>
    </location>
</feature>
<keyword evidence="1" id="KW-0472">Membrane</keyword>
<keyword evidence="1" id="KW-1133">Transmembrane helix</keyword>
<accession>A0A6L8W6H2</accession>
<comment type="caution">
    <text evidence="3">The sequence shown here is derived from an EMBL/GenBank/DDBJ whole genome shotgun (WGS) entry which is preliminary data.</text>
</comment>
<feature type="domain" description="Fatty acid desaturase" evidence="2">
    <location>
        <begin position="74"/>
        <end position="316"/>
    </location>
</feature>
<dbReference type="EMBL" id="WTUW01000001">
    <property type="protein sequence ID" value="MZR30082.1"/>
    <property type="molecule type" value="Genomic_DNA"/>
</dbReference>
<feature type="transmembrane region" description="Helical" evidence="1">
    <location>
        <begin position="202"/>
        <end position="225"/>
    </location>
</feature>
<keyword evidence="4" id="KW-1185">Reference proteome</keyword>
<dbReference type="GO" id="GO:0016020">
    <property type="term" value="C:membrane"/>
    <property type="evidence" value="ECO:0007669"/>
    <property type="project" value="TreeGrafter"/>
</dbReference>
<dbReference type="GO" id="GO:0016717">
    <property type="term" value="F:oxidoreductase activity, acting on paired donors, with oxidation of a pair of donors resulting in the reduction of molecular oxygen to two molecules of water"/>
    <property type="evidence" value="ECO:0007669"/>
    <property type="project" value="TreeGrafter"/>
</dbReference>
<dbReference type="InterPro" id="IPR012171">
    <property type="entry name" value="Fatty_acid_desaturase"/>
</dbReference>
<feature type="transmembrane region" description="Helical" evidence="1">
    <location>
        <begin position="72"/>
        <end position="91"/>
    </location>
</feature>
<dbReference type="Pfam" id="PF00487">
    <property type="entry name" value="FA_desaturase"/>
    <property type="match status" value="1"/>
</dbReference>
<evidence type="ECO:0000256" key="1">
    <source>
        <dbReference type="SAM" id="Phobius"/>
    </source>
</evidence>
<dbReference type="Proteomes" id="UP000476030">
    <property type="component" value="Unassembled WGS sequence"/>
</dbReference>
<dbReference type="PANTHER" id="PTHR19353:SF73">
    <property type="entry name" value="FATTY ACID DESATURASE"/>
    <property type="match status" value="1"/>
</dbReference>
<dbReference type="GO" id="GO:0006629">
    <property type="term" value="P:lipid metabolic process"/>
    <property type="evidence" value="ECO:0007669"/>
    <property type="project" value="InterPro"/>
</dbReference>
<protein>
    <submittedName>
        <fullName evidence="3">Fatty acid desaturase</fullName>
    </submittedName>
</protein>